<sequence length="193" mass="21197">MYEKLFATLMGSLLLGIGINGFLVPHHLLDGGIIGIGLILHYYYELPTGLSMIVLSIPLYVLAWFYEKKYFFYSLHGLLISSFIIDLLSAMRGHFNLSILPSSILGGCLVGFGIGLMLRYETSTGGTDLLAQLMTKLLPINIGALIFAIDGLVILSGLKIVGIEKFLYSFLTIIFVGAMTSLTVIRKEQNIVK</sequence>
<evidence type="ECO:0000256" key="3">
    <source>
        <dbReference type="ARBA" id="ARBA00022692"/>
    </source>
</evidence>
<evidence type="ECO:0000256" key="1">
    <source>
        <dbReference type="ARBA" id="ARBA00004651"/>
    </source>
</evidence>
<feature type="transmembrane region" description="Helical" evidence="6">
    <location>
        <begin position="6"/>
        <end position="23"/>
    </location>
</feature>
<feature type="transmembrane region" description="Helical" evidence="6">
    <location>
        <begin position="166"/>
        <end position="185"/>
    </location>
</feature>
<feature type="transmembrane region" description="Helical" evidence="6">
    <location>
        <begin position="138"/>
        <end position="160"/>
    </location>
</feature>
<dbReference type="EMBL" id="CP015506">
    <property type="protein sequence ID" value="AND38763.1"/>
    <property type="molecule type" value="Genomic_DNA"/>
</dbReference>
<dbReference type="Proteomes" id="UP000077856">
    <property type="component" value="Chromosome"/>
</dbReference>
<dbReference type="Pfam" id="PF02588">
    <property type="entry name" value="YitT_membrane"/>
    <property type="match status" value="1"/>
</dbReference>
<keyword evidence="3 6" id="KW-0812">Transmembrane</keyword>
<accession>A0A160M8U6</accession>
<evidence type="ECO:0000256" key="6">
    <source>
        <dbReference type="SAM" id="Phobius"/>
    </source>
</evidence>
<dbReference type="GO" id="GO:0005886">
    <property type="term" value="C:plasma membrane"/>
    <property type="evidence" value="ECO:0007669"/>
    <property type="project" value="UniProtKB-SubCell"/>
</dbReference>
<proteinExistence type="predicted"/>
<evidence type="ECO:0000256" key="4">
    <source>
        <dbReference type="ARBA" id="ARBA00022989"/>
    </source>
</evidence>
<evidence type="ECO:0000256" key="2">
    <source>
        <dbReference type="ARBA" id="ARBA00022475"/>
    </source>
</evidence>
<organism evidence="7 8">
    <name type="scientific">Cytobacillus oceanisediminis 2691</name>
    <dbReference type="NCBI Taxonomy" id="1196031"/>
    <lineage>
        <taxon>Bacteria</taxon>
        <taxon>Bacillati</taxon>
        <taxon>Bacillota</taxon>
        <taxon>Bacilli</taxon>
        <taxon>Bacillales</taxon>
        <taxon>Bacillaceae</taxon>
        <taxon>Cytobacillus</taxon>
    </lineage>
</organism>
<evidence type="ECO:0000313" key="8">
    <source>
        <dbReference type="Proteomes" id="UP000077856"/>
    </source>
</evidence>
<dbReference type="RefSeq" id="WP_009331538.1">
    <property type="nucleotide sequence ID" value="NZ_CP015506.1"/>
</dbReference>
<feature type="transmembrane region" description="Helical" evidence="6">
    <location>
        <begin position="73"/>
        <end position="91"/>
    </location>
</feature>
<feature type="transmembrane region" description="Helical" evidence="6">
    <location>
        <begin position="97"/>
        <end position="118"/>
    </location>
</feature>
<keyword evidence="5 6" id="KW-0472">Membrane</keyword>
<dbReference type="PANTHER" id="PTHR33545">
    <property type="entry name" value="UPF0750 MEMBRANE PROTEIN YITT-RELATED"/>
    <property type="match status" value="1"/>
</dbReference>
<dbReference type="KEGG" id="bon:A361_06460"/>
<dbReference type="eggNOG" id="COG1284">
    <property type="taxonomic scope" value="Bacteria"/>
</dbReference>
<dbReference type="PANTHER" id="PTHR33545:SF5">
    <property type="entry name" value="UPF0750 MEMBRANE PROTEIN YITT"/>
    <property type="match status" value="1"/>
</dbReference>
<reference evidence="7 8" key="1">
    <citation type="submission" date="2016-04" db="EMBL/GenBank/DDBJ databases">
        <title>Complete genome sequence of Bacillus oceanisediminis strain 2691.</title>
        <authorList>
            <person name="Jeong H."/>
            <person name="Kim H.J."/>
            <person name="Lee D.-W."/>
        </authorList>
    </citation>
    <scope>NUCLEOTIDE SEQUENCE [LARGE SCALE GENOMIC DNA]</scope>
    <source>
        <strain evidence="7 8">2691</strain>
    </source>
</reference>
<comment type="subcellular location">
    <subcellularLocation>
        <location evidence="1">Cell membrane</location>
        <topology evidence="1">Multi-pass membrane protein</topology>
    </subcellularLocation>
</comment>
<gene>
    <name evidence="7" type="ORF">A361_06460</name>
</gene>
<dbReference type="InterPro" id="IPR051461">
    <property type="entry name" value="UPF0750_membrane"/>
</dbReference>
<keyword evidence="4 6" id="KW-1133">Transmembrane helix</keyword>
<dbReference type="STRING" id="1196031.A361_06460"/>
<name>A0A160M8U6_9BACI</name>
<dbReference type="AlphaFoldDB" id="A0A160M8U6"/>
<feature type="transmembrane region" description="Helical" evidence="6">
    <location>
        <begin position="50"/>
        <end position="66"/>
    </location>
</feature>
<evidence type="ECO:0000256" key="5">
    <source>
        <dbReference type="ARBA" id="ARBA00023136"/>
    </source>
</evidence>
<evidence type="ECO:0008006" key="9">
    <source>
        <dbReference type="Google" id="ProtNLM"/>
    </source>
</evidence>
<evidence type="ECO:0000313" key="7">
    <source>
        <dbReference type="EMBL" id="AND38763.1"/>
    </source>
</evidence>
<dbReference type="InterPro" id="IPR003740">
    <property type="entry name" value="YitT"/>
</dbReference>
<keyword evidence="2" id="KW-1003">Cell membrane</keyword>
<protein>
    <recommendedName>
        <fullName evidence="9">5xTM membrane YitT family protein</fullName>
    </recommendedName>
</protein>